<evidence type="ECO:0000259" key="9">
    <source>
        <dbReference type="PROSITE" id="PS50929"/>
    </source>
</evidence>
<keyword evidence="11" id="KW-1185">Reference proteome</keyword>
<dbReference type="Proteomes" id="UP001489509">
    <property type="component" value="Unassembled WGS sequence"/>
</dbReference>
<dbReference type="InterPro" id="IPR017871">
    <property type="entry name" value="ABC_transporter-like_CS"/>
</dbReference>
<keyword evidence="3" id="KW-0547">Nucleotide-binding</keyword>
<comment type="caution">
    <text evidence="10">The sequence shown here is derived from an EMBL/GenBank/DDBJ whole genome shotgun (WGS) entry which is preliminary data.</text>
</comment>
<keyword evidence="2 7" id="KW-0812">Transmembrane</keyword>
<dbReference type="GO" id="GO:0005524">
    <property type="term" value="F:ATP binding"/>
    <property type="evidence" value="ECO:0007669"/>
    <property type="project" value="UniProtKB-KW"/>
</dbReference>
<dbReference type="InterPro" id="IPR011527">
    <property type="entry name" value="ABC1_TM_dom"/>
</dbReference>
<dbReference type="SUPFAM" id="SSF52540">
    <property type="entry name" value="P-loop containing nucleoside triphosphate hydrolases"/>
    <property type="match status" value="1"/>
</dbReference>
<dbReference type="InterPro" id="IPR036640">
    <property type="entry name" value="ABC1_TM_sf"/>
</dbReference>
<dbReference type="InterPro" id="IPR003439">
    <property type="entry name" value="ABC_transporter-like_ATP-bd"/>
</dbReference>
<dbReference type="Gene3D" id="3.40.50.300">
    <property type="entry name" value="P-loop containing nucleotide triphosphate hydrolases"/>
    <property type="match status" value="1"/>
</dbReference>
<evidence type="ECO:0000256" key="6">
    <source>
        <dbReference type="ARBA" id="ARBA00023136"/>
    </source>
</evidence>
<sequence>MKKRVAHFWELIRVIANCIQMSFQSSHKYFILRVAFACIGIAAPFLSIYLSREIVNALVAGFSQKEMASYYFSQFLFFAIFLILSEVLQRICDSLSEYCERMHRDIIMNYTRNEISKKAAALDLSYFDSVEFYNELQDATQNSYQINETAFRAIQLLRFLIQLVIALVCVMQFHMLYGLLLLLSGIPGVLFNQAMFEKLYSWQRSTLGLERKITYLVSLLTQRIFAKDVRQYGIGEHITDQYNRLWKDWFGEKKKVSATYIKRVAFASILPQIVTLAAILQIGQQIFFGSYTVGDYSYYYGLITQLLSSIYLVISYYGFLSDGKIRVLNYMKFQKWENRIKDEGELTLSGDFHVEFKDVTFSYLPGQPVLKKIQLAFSSKDRIAFVGINGSGKSTMIKLLLRLYDPDEGSILINGIDIKKYSIRSIRDSFGVLFQDYCNYAFRVKDSVTLSNLPRESDMDQIHKALEQSGAAPFVNQFKNGLDTYLTRQYEESGEELSGGQWQKIALARTFFKTDSKMMILDEPSAALDPQSEHDLFERFRELYRDKGAIFVSHRLSNIMAADNIVVIENGEIIEQGDHEQLMDANGRYAYLFRLQAKNYEVKKDRSR</sequence>
<dbReference type="InterPro" id="IPR027417">
    <property type="entry name" value="P-loop_NTPase"/>
</dbReference>
<dbReference type="PROSITE" id="PS50893">
    <property type="entry name" value="ABC_TRANSPORTER_2"/>
    <property type="match status" value="1"/>
</dbReference>
<keyword evidence="5 7" id="KW-1133">Transmembrane helix</keyword>
<feature type="domain" description="ABC transmembrane type-1" evidence="9">
    <location>
        <begin position="34"/>
        <end position="322"/>
    </location>
</feature>
<evidence type="ECO:0000256" key="1">
    <source>
        <dbReference type="ARBA" id="ARBA00004651"/>
    </source>
</evidence>
<dbReference type="InterPro" id="IPR039421">
    <property type="entry name" value="Type_1_exporter"/>
</dbReference>
<dbReference type="Pfam" id="PF00005">
    <property type="entry name" value="ABC_tran"/>
    <property type="match status" value="1"/>
</dbReference>
<feature type="transmembrane region" description="Helical" evidence="7">
    <location>
        <begin position="298"/>
        <end position="319"/>
    </location>
</feature>
<feature type="transmembrane region" description="Helical" evidence="7">
    <location>
        <begin position="179"/>
        <end position="196"/>
    </location>
</feature>
<evidence type="ECO:0000256" key="3">
    <source>
        <dbReference type="ARBA" id="ARBA00022741"/>
    </source>
</evidence>
<name>A0ABV1DW95_9FIRM</name>
<evidence type="ECO:0000256" key="7">
    <source>
        <dbReference type="SAM" id="Phobius"/>
    </source>
</evidence>
<feature type="transmembrane region" description="Helical" evidence="7">
    <location>
        <begin position="156"/>
        <end position="173"/>
    </location>
</feature>
<feature type="transmembrane region" description="Helical" evidence="7">
    <location>
        <begin position="30"/>
        <end position="50"/>
    </location>
</feature>
<dbReference type="InterPro" id="IPR003593">
    <property type="entry name" value="AAA+_ATPase"/>
</dbReference>
<evidence type="ECO:0000256" key="4">
    <source>
        <dbReference type="ARBA" id="ARBA00022840"/>
    </source>
</evidence>
<feature type="transmembrane region" description="Helical" evidence="7">
    <location>
        <begin position="264"/>
        <end position="286"/>
    </location>
</feature>
<evidence type="ECO:0000259" key="8">
    <source>
        <dbReference type="PROSITE" id="PS50893"/>
    </source>
</evidence>
<protein>
    <submittedName>
        <fullName evidence="10">ABC transporter ATP-binding protein</fullName>
    </submittedName>
</protein>
<dbReference type="RefSeq" id="WP_349217590.1">
    <property type="nucleotide sequence ID" value="NZ_JBBMFD010000001.1"/>
</dbReference>
<comment type="subcellular location">
    <subcellularLocation>
        <location evidence="1">Cell membrane</location>
        <topology evidence="1">Multi-pass membrane protein</topology>
    </subcellularLocation>
</comment>
<feature type="transmembrane region" description="Helical" evidence="7">
    <location>
        <begin position="70"/>
        <end position="88"/>
    </location>
</feature>
<gene>
    <name evidence="10" type="ORF">WMO26_00555</name>
</gene>
<dbReference type="SMART" id="SM00382">
    <property type="entry name" value="AAA"/>
    <property type="match status" value="1"/>
</dbReference>
<proteinExistence type="predicted"/>
<reference evidence="10 11" key="1">
    <citation type="submission" date="2024-03" db="EMBL/GenBank/DDBJ databases">
        <title>Human intestinal bacterial collection.</title>
        <authorList>
            <person name="Pauvert C."/>
            <person name="Hitch T.C.A."/>
            <person name="Clavel T."/>
        </authorList>
    </citation>
    <scope>NUCLEOTIDE SEQUENCE [LARGE SCALE GENOMIC DNA]</scope>
    <source>
        <strain evidence="10 11">CLA-JM-H44</strain>
    </source>
</reference>
<dbReference type="Gene3D" id="1.20.1560.10">
    <property type="entry name" value="ABC transporter type 1, transmembrane domain"/>
    <property type="match status" value="1"/>
</dbReference>
<evidence type="ECO:0000313" key="11">
    <source>
        <dbReference type="Proteomes" id="UP001489509"/>
    </source>
</evidence>
<evidence type="ECO:0000256" key="5">
    <source>
        <dbReference type="ARBA" id="ARBA00022989"/>
    </source>
</evidence>
<evidence type="ECO:0000313" key="10">
    <source>
        <dbReference type="EMBL" id="MEQ2439313.1"/>
    </source>
</evidence>
<dbReference type="PROSITE" id="PS50929">
    <property type="entry name" value="ABC_TM1F"/>
    <property type="match status" value="1"/>
</dbReference>
<feature type="domain" description="ABC transporter" evidence="8">
    <location>
        <begin position="354"/>
        <end position="595"/>
    </location>
</feature>
<accession>A0ABV1DW95</accession>
<evidence type="ECO:0000256" key="2">
    <source>
        <dbReference type="ARBA" id="ARBA00022692"/>
    </source>
</evidence>
<dbReference type="EMBL" id="JBBMFD010000001">
    <property type="protein sequence ID" value="MEQ2439313.1"/>
    <property type="molecule type" value="Genomic_DNA"/>
</dbReference>
<keyword evidence="6 7" id="KW-0472">Membrane</keyword>
<dbReference type="PANTHER" id="PTHR43394:SF1">
    <property type="entry name" value="ATP-BINDING CASSETTE SUB-FAMILY B MEMBER 10, MITOCHONDRIAL"/>
    <property type="match status" value="1"/>
</dbReference>
<dbReference type="PROSITE" id="PS00211">
    <property type="entry name" value="ABC_TRANSPORTER_1"/>
    <property type="match status" value="1"/>
</dbReference>
<dbReference type="PANTHER" id="PTHR43394">
    <property type="entry name" value="ATP-DEPENDENT PERMEASE MDL1, MITOCHONDRIAL"/>
    <property type="match status" value="1"/>
</dbReference>
<dbReference type="SUPFAM" id="SSF90123">
    <property type="entry name" value="ABC transporter transmembrane region"/>
    <property type="match status" value="1"/>
</dbReference>
<organism evidence="10 11">
    <name type="scientific">Solibaculum intestinale</name>
    <dbReference type="NCBI Taxonomy" id="3133165"/>
    <lineage>
        <taxon>Bacteria</taxon>
        <taxon>Bacillati</taxon>
        <taxon>Bacillota</taxon>
        <taxon>Clostridia</taxon>
        <taxon>Eubacteriales</taxon>
        <taxon>Oscillospiraceae</taxon>
        <taxon>Solibaculum</taxon>
    </lineage>
</organism>
<keyword evidence="4 10" id="KW-0067">ATP-binding</keyword>